<dbReference type="GO" id="GO:0016020">
    <property type="term" value="C:membrane"/>
    <property type="evidence" value="ECO:0007669"/>
    <property type="project" value="TreeGrafter"/>
</dbReference>
<dbReference type="EC" id="3.2.1.52" evidence="3"/>
<evidence type="ECO:0000256" key="5">
    <source>
        <dbReference type="PIRSR" id="PIRSR625705-1"/>
    </source>
</evidence>
<dbReference type="OrthoDB" id="428480at2759"/>
<evidence type="ECO:0000313" key="8">
    <source>
        <dbReference type="Proteomes" id="UP000270094"/>
    </source>
</evidence>
<dbReference type="PANTHER" id="PTHR22600">
    <property type="entry name" value="BETA-HEXOSAMINIDASE"/>
    <property type="match status" value="1"/>
</dbReference>
<dbReference type="GO" id="GO:0004563">
    <property type="term" value="F:beta-N-acetylhexosaminidase activity"/>
    <property type="evidence" value="ECO:0007669"/>
    <property type="project" value="UniProtKB-EC"/>
</dbReference>
<evidence type="ECO:0000256" key="3">
    <source>
        <dbReference type="ARBA" id="ARBA00012663"/>
    </source>
</evidence>
<dbReference type="GO" id="GO:0030203">
    <property type="term" value="P:glycosaminoglycan metabolic process"/>
    <property type="evidence" value="ECO:0007669"/>
    <property type="project" value="TreeGrafter"/>
</dbReference>
<dbReference type="GO" id="GO:0005764">
    <property type="term" value="C:lysosome"/>
    <property type="evidence" value="ECO:0007669"/>
    <property type="project" value="TreeGrafter"/>
</dbReference>
<dbReference type="PRINTS" id="PR00738">
    <property type="entry name" value="GLHYDRLASE20"/>
</dbReference>
<accession>A0A3P7LR48</accession>
<dbReference type="InterPro" id="IPR015883">
    <property type="entry name" value="Glyco_hydro_20_cat"/>
</dbReference>
<name>A0A3P7LR48_STRVU</name>
<dbReference type="Proteomes" id="UP000270094">
    <property type="component" value="Unassembled WGS sequence"/>
</dbReference>
<dbReference type="GO" id="GO:0005975">
    <property type="term" value="P:carbohydrate metabolic process"/>
    <property type="evidence" value="ECO:0007669"/>
    <property type="project" value="InterPro"/>
</dbReference>
<evidence type="ECO:0000313" key="7">
    <source>
        <dbReference type="EMBL" id="VDM81678.1"/>
    </source>
</evidence>
<comment type="catalytic activity">
    <reaction evidence="1">
        <text>Hydrolysis of terminal non-reducing N-acetyl-D-hexosamine residues in N-acetyl-beta-D-hexosaminides.</text>
        <dbReference type="EC" id="3.2.1.52"/>
    </reaction>
</comment>
<dbReference type="GO" id="GO:0006689">
    <property type="term" value="P:ganglioside catabolic process"/>
    <property type="evidence" value="ECO:0007669"/>
    <property type="project" value="TreeGrafter"/>
</dbReference>
<sequence>MAMNKMNVLHWHLVDSEAFPYVSKKFPNLAKTGAYSPKHQYSPSDVQEIIEFARVRGIRVIPEFDLPGHTGAWQGHPELLTECFDCAGKPTYLPNLVDPSKNSTFEFLYEFLDEVMTTFPDEFLHLGGDEVEMMRNSNIRKLHGIVRNLKVKRRTIFWQEVFDNSIPEYDSIIHIWRGRTHQEIMSEVKNVTAKGYNAIVSACWYLNRIKYGADWKDELKRFNQSDSRYYYCDPTDFEGNDQQKALVLGGIAAIWGEMVDNTNIESRLWPRASAVAERLWSPKENTKKVHDYFCLNNSNR</sequence>
<dbReference type="EMBL" id="UYYB01114032">
    <property type="protein sequence ID" value="VDM81678.1"/>
    <property type="molecule type" value="Genomic_DNA"/>
</dbReference>
<feature type="active site" description="Proton donor" evidence="5">
    <location>
        <position position="130"/>
    </location>
</feature>
<comment type="similarity">
    <text evidence="2">Belongs to the glycosyl hydrolase 20 family.</text>
</comment>
<evidence type="ECO:0000256" key="2">
    <source>
        <dbReference type="ARBA" id="ARBA00006285"/>
    </source>
</evidence>
<evidence type="ECO:0000256" key="4">
    <source>
        <dbReference type="ARBA" id="ARBA00022801"/>
    </source>
</evidence>
<organism evidence="7 8">
    <name type="scientific">Strongylus vulgaris</name>
    <name type="common">Blood worm</name>
    <dbReference type="NCBI Taxonomy" id="40348"/>
    <lineage>
        <taxon>Eukaryota</taxon>
        <taxon>Metazoa</taxon>
        <taxon>Ecdysozoa</taxon>
        <taxon>Nematoda</taxon>
        <taxon>Chromadorea</taxon>
        <taxon>Rhabditida</taxon>
        <taxon>Rhabditina</taxon>
        <taxon>Rhabditomorpha</taxon>
        <taxon>Strongyloidea</taxon>
        <taxon>Strongylidae</taxon>
        <taxon>Strongylus</taxon>
    </lineage>
</organism>
<evidence type="ECO:0000259" key="6">
    <source>
        <dbReference type="Pfam" id="PF00728"/>
    </source>
</evidence>
<feature type="domain" description="Glycoside hydrolase family 20 catalytic" evidence="6">
    <location>
        <begin position="1"/>
        <end position="143"/>
    </location>
</feature>
<reference evidence="7 8" key="1">
    <citation type="submission" date="2018-11" db="EMBL/GenBank/DDBJ databases">
        <authorList>
            <consortium name="Pathogen Informatics"/>
        </authorList>
    </citation>
    <scope>NUCLEOTIDE SEQUENCE [LARGE SCALE GENOMIC DNA]</scope>
</reference>
<dbReference type="InterPro" id="IPR017853">
    <property type="entry name" value="GH"/>
</dbReference>
<keyword evidence="8" id="KW-1185">Reference proteome</keyword>
<dbReference type="Pfam" id="PF00728">
    <property type="entry name" value="Glyco_hydro_20"/>
    <property type="match status" value="1"/>
</dbReference>
<protein>
    <recommendedName>
        <fullName evidence="3">beta-N-acetylhexosaminidase</fullName>
        <ecNumber evidence="3">3.2.1.52</ecNumber>
    </recommendedName>
</protein>
<dbReference type="AlphaFoldDB" id="A0A3P7LR48"/>
<evidence type="ECO:0000256" key="1">
    <source>
        <dbReference type="ARBA" id="ARBA00001231"/>
    </source>
</evidence>
<dbReference type="InterPro" id="IPR025705">
    <property type="entry name" value="Beta_hexosaminidase_sua/sub"/>
</dbReference>
<keyword evidence="4" id="KW-0378">Hydrolase</keyword>
<proteinExistence type="inferred from homology"/>
<dbReference type="Gene3D" id="3.20.20.80">
    <property type="entry name" value="Glycosidases"/>
    <property type="match status" value="1"/>
</dbReference>
<gene>
    <name evidence="7" type="ORF">SVUK_LOCUS16676</name>
</gene>
<dbReference type="PANTHER" id="PTHR22600:SF21">
    <property type="entry name" value="BETA-HEXOSAMINIDASE A"/>
    <property type="match status" value="1"/>
</dbReference>
<dbReference type="SUPFAM" id="SSF51445">
    <property type="entry name" value="(Trans)glycosidases"/>
    <property type="match status" value="1"/>
</dbReference>